<dbReference type="GO" id="GO:0008333">
    <property type="term" value="P:endosome to lysosome transport"/>
    <property type="evidence" value="ECO:0007669"/>
    <property type="project" value="TreeGrafter"/>
</dbReference>
<accession>A0A0K8UFA9</accession>
<gene>
    <name evidence="6" type="primary">PXK_1</name>
    <name evidence="6" type="ORF">c0_g1_i1</name>
</gene>
<feature type="region of interest" description="Disordered" evidence="3">
    <location>
        <begin position="185"/>
        <end position="228"/>
    </location>
</feature>
<dbReference type="OrthoDB" id="41200at2759"/>
<evidence type="ECO:0000259" key="5">
    <source>
        <dbReference type="PROSITE" id="PS51082"/>
    </source>
</evidence>
<feature type="domain" description="Protein kinase" evidence="4">
    <location>
        <begin position="1"/>
        <end position="167"/>
    </location>
</feature>
<dbReference type="InterPro" id="IPR051837">
    <property type="entry name" value="SortingNexin/PXDomain-PKLike"/>
</dbReference>
<reference evidence="6" key="1">
    <citation type="submission" date="2015-06" db="EMBL/GenBank/DDBJ databases">
        <authorList>
            <person name="Hoefler B.C."/>
            <person name="Straight P.D."/>
        </authorList>
    </citation>
    <scope>NUCLEOTIDE SEQUENCE</scope>
</reference>
<evidence type="ECO:0000256" key="2">
    <source>
        <dbReference type="ARBA" id="ARBA00022490"/>
    </source>
</evidence>
<dbReference type="GO" id="GO:0045022">
    <property type="term" value="P:early endosome to late endosome transport"/>
    <property type="evidence" value="ECO:0007669"/>
    <property type="project" value="TreeGrafter"/>
</dbReference>
<dbReference type="PROSITE" id="PS51082">
    <property type="entry name" value="WH2"/>
    <property type="match status" value="1"/>
</dbReference>
<dbReference type="EMBL" id="GDHF01027066">
    <property type="protein sequence ID" value="JAI25248.1"/>
    <property type="molecule type" value="Transcribed_RNA"/>
</dbReference>
<dbReference type="PANTHER" id="PTHR22999:SF40">
    <property type="entry name" value="PX DOMAIN-CONTAINING PROTEIN KINASE-LIKE PROTEIN"/>
    <property type="match status" value="1"/>
</dbReference>
<dbReference type="GO" id="GO:0035091">
    <property type="term" value="F:phosphatidylinositol binding"/>
    <property type="evidence" value="ECO:0007669"/>
    <property type="project" value="TreeGrafter"/>
</dbReference>
<dbReference type="InterPro" id="IPR000719">
    <property type="entry name" value="Prot_kinase_dom"/>
</dbReference>
<dbReference type="InterPro" id="IPR003124">
    <property type="entry name" value="WH2_dom"/>
</dbReference>
<comment type="subcellular location">
    <subcellularLocation>
        <location evidence="1">Cytoplasm</location>
    </subcellularLocation>
</comment>
<dbReference type="GO" id="GO:0043271">
    <property type="term" value="P:negative regulation of monoatomic ion transport"/>
    <property type="evidence" value="ECO:0007669"/>
    <property type="project" value="TreeGrafter"/>
</dbReference>
<feature type="compositionally biased region" description="Basic and acidic residues" evidence="3">
    <location>
        <begin position="201"/>
        <end position="217"/>
    </location>
</feature>
<proteinExistence type="predicted"/>
<dbReference type="PROSITE" id="PS50011">
    <property type="entry name" value="PROTEIN_KINASE_DOM"/>
    <property type="match status" value="1"/>
</dbReference>
<dbReference type="InterPro" id="IPR011009">
    <property type="entry name" value="Kinase-like_dom_sf"/>
</dbReference>
<dbReference type="GO" id="GO:0005769">
    <property type="term" value="C:early endosome"/>
    <property type="evidence" value="ECO:0007669"/>
    <property type="project" value="TreeGrafter"/>
</dbReference>
<feature type="domain" description="WH2" evidence="5">
    <location>
        <begin position="334"/>
        <end position="353"/>
    </location>
</feature>
<dbReference type="PANTHER" id="PTHR22999">
    <property type="entry name" value="PX SERINE/THREONINE KINASE PXK"/>
    <property type="match status" value="1"/>
</dbReference>
<dbReference type="GO" id="GO:0005524">
    <property type="term" value="F:ATP binding"/>
    <property type="evidence" value="ECO:0007669"/>
    <property type="project" value="InterPro"/>
</dbReference>
<keyword evidence="6" id="KW-0808">Transferase</keyword>
<evidence type="ECO:0000256" key="1">
    <source>
        <dbReference type="ARBA" id="ARBA00004496"/>
    </source>
</evidence>
<dbReference type="SUPFAM" id="SSF56112">
    <property type="entry name" value="Protein kinase-like (PK-like)"/>
    <property type="match status" value="1"/>
</dbReference>
<dbReference type="AlphaFoldDB" id="A0A0K8UFA9"/>
<dbReference type="GO" id="GO:0006622">
    <property type="term" value="P:protein targeting to lysosome"/>
    <property type="evidence" value="ECO:0007669"/>
    <property type="project" value="TreeGrafter"/>
</dbReference>
<dbReference type="GO" id="GO:0005886">
    <property type="term" value="C:plasma membrane"/>
    <property type="evidence" value="ECO:0007669"/>
    <property type="project" value="TreeGrafter"/>
</dbReference>
<evidence type="ECO:0000259" key="4">
    <source>
        <dbReference type="PROSITE" id="PS50011"/>
    </source>
</evidence>
<evidence type="ECO:0000256" key="3">
    <source>
        <dbReference type="SAM" id="MobiDB-lite"/>
    </source>
</evidence>
<keyword evidence="2" id="KW-0963">Cytoplasm</keyword>
<name>A0A0K8UFA9_BACLA</name>
<organism evidence="6">
    <name type="scientific">Bactrocera latifrons</name>
    <name type="common">Malaysian fruit fly</name>
    <name type="synonym">Chaetodacus latifrons</name>
    <dbReference type="NCBI Taxonomy" id="174628"/>
    <lineage>
        <taxon>Eukaryota</taxon>
        <taxon>Metazoa</taxon>
        <taxon>Ecdysozoa</taxon>
        <taxon>Arthropoda</taxon>
        <taxon>Hexapoda</taxon>
        <taxon>Insecta</taxon>
        <taxon>Pterygota</taxon>
        <taxon>Neoptera</taxon>
        <taxon>Endopterygota</taxon>
        <taxon>Diptera</taxon>
        <taxon>Brachycera</taxon>
        <taxon>Muscomorpha</taxon>
        <taxon>Tephritoidea</taxon>
        <taxon>Tephritidae</taxon>
        <taxon>Bactrocera</taxon>
        <taxon>Bactrocera</taxon>
    </lineage>
</organism>
<protein>
    <submittedName>
        <fullName evidence="6">PX domain-containing protein kinase-like protein</fullName>
    </submittedName>
</protein>
<dbReference type="GO" id="GO:0003779">
    <property type="term" value="F:actin binding"/>
    <property type="evidence" value="ECO:0007669"/>
    <property type="project" value="InterPro"/>
</dbReference>
<dbReference type="GO" id="GO:0004672">
    <property type="term" value="F:protein kinase activity"/>
    <property type="evidence" value="ECO:0007669"/>
    <property type="project" value="InterPro"/>
</dbReference>
<dbReference type="GO" id="GO:0005770">
    <property type="term" value="C:late endosome"/>
    <property type="evidence" value="ECO:0007669"/>
    <property type="project" value="TreeGrafter"/>
</dbReference>
<evidence type="ECO:0000313" key="6">
    <source>
        <dbReference type="EMBL" id="JAI25248.1"/>
    </source>
</evidence>
<sequence>MKQVAIYGRQILEALIFIHSKGYPYGHLHAGNIVIVDDCVKLLDIENYVLGVPAFYRPFFVQHSKIHSVEAIDVYSFGHVLFEMAMGYPLQESVVRQINECPESLKNLLESILSKEAVRAGLPSLQQLISHHFFAQHASSAAGGFSCCNEDSRRTHFKLSLNAKEFLKQAALKAELRLREEQKSVKNQKRIVRVQEMMSSEEEKRKSKQRAKLEHKQSKLKQQGSLQAGNGRLSLSAASGSAALSTFVGGMAPFERTDSVLSMHMPREVNAAPSSSNTDIKSPPPTPFVQHNALKQQQEQQHSATKQITFLANVERQASTPNISTDTEQSGDLTRSALLESICKFNRGSLRKVRSND</sequence>
<keyword evidence="6" id="KW-0418">Kinase</keyword>
<dbReference type="Gene3D" id="1.10.510.10">
    <property type="entry name" value="Transferase(Phosphotransferase) domain 1"/>
    <property type="match status" value="1"/>
</dbReference>